<protein>
    <submittedName>
        <fullName evidence="2">Hypothectical protein</fullName>
    </submittedName>
</protein>
<organism evidence="2 3">
    <name type="scientific">Rubellimicrobium mesophilum DSM 19309</name>
    <dbReference type="NCBI Taxonomy" id="442562"/>
    <lineage>
        <taxon>Bacteria</taxon>
        <taxon>Pseudomonadati</taxon>
        <taxon>Pseudomonadota</taxon>
        <taxon>Alphaproteobacteria</taxon>
        <taxon>Rhodobacterales</taxon>
        <taxon>Roseobacteraceae</taxon>
        <taxon>Rubellimicrobium</taxon>
    </lineage>
</organism>
<dbReference type="RefSeq" id="WP_051521197.1">
    <property type="nucleotide sequence ID" value="NZ_KK088568.1"/>
</dbReference>
<feature type="region of interest" description="Disordered" evidence="1">
    <location>
        <begin position="125"/>
        <end position="153"/>
    </location>
</feature>
<reference evidence="2 3" key="1">
    <citation type="submission" date="2013-02" db="EMBL/GenBank/DDBJ databases">
        <authorList>
            <person name="Fiebig A."/>
            <person name="Goeker M."/>
            <person name="Klenk H.-P.P."/>
        </authorList>
    </citation>
    <scope>NUCLEOTIDE SEQUENCE [LARGE SCALE GENOMIC DNA]</scope>
    <source>
        <strain evidence="2 3">DSM 19309</strain>
    </source>
</reference>
<evidence type="ECO:0000313" key="2">
    <source>
        <dbReference type="EMBL" id="EYD77134.1"/>
    </source>
</evidence>
<dbReference type="OrthoDB" id="7204249at2"/>
<dbReference type="STRING" id="442562.Rumeso_01246"/>
<keyword evidence="3" id="KW-1185">Reference proteome</keyword>
<name>A0A017HTS0_9RHOB</name>
<feature type="compositionally biased region" description="Basic residues" evidence="1">
    <location>
        <begin position="143"/>
        <end position="153"/>
    </location>
</feature>
<dbReference type="EMBL" id="AOSK01000035">
    <property type="protein sequence ID" value="EYD77134.1"/>
    <property type="molecule type" value="Genomic_DNA"/>
</dbReference>
<accession>A0A017HTS0</accession>
<dbReference type="HOGENOM" id="CLU_1711914_0_0_5"/>
<sequence>MVGTGSAAVTAIFDSRVEAEAAAQRLIDAGIPAAQVKVMPENPNIQAEGRDVGTEGGFLGALFSVLFPRDDHDAYEEALRRGGILVVAEDVPAGLHEAALAALDQEDALDLDERVAAWKLEGWSGSGAAAMPGREMRRDPGRSRGRVRTYRAD</sequence>
<comment type="caution">
    <text evidence="2">The sequence shown here is derived from an EMBL/GenBank/DDBJ whole genome shotgun (WGS) entry which is preliminary data.</text>
</comment>
<gene>
    <name evidence="2" type="ORF">Rumeso_01246</name>
</gene>
<evidence type="ECO:0000313" key="3">
    <source>
        <dbReference type="Proteomes" id="UP000019666"/>
    </source>
</evidence>
<proteinExistence type="predicted"/>
<evidence type="ECO:0000256" key="1">
    <source>
        <dbReference type="SAM" id="MobiDB-lite"/>
    </source>
</evidence>
<dbReference type="Proteomes" id="UP000019666">
    <property type="component" value="Unassembled WGS sequence"/>
</dbReference>
<dbReference type="AlphaFoldDB" id="A0A017HTS0"/>